<gene>
    <name evidence="2" type="ORF">F7O44_19355</name>
</gene>
<evidence type="ECO:0000313" key="2">
    <source>
        <dbReference type="EMBL" id="NDL59231.1"/>
    </source>
</evidence>
<keyword evidence="1" id="KW-0472">Membrane</keyword>
<reference evidence="2 3" key="1">
    <citation type="submission" date="2019-11" db="EMBL/GenBank/DDBJ databases">
        <authorList>
            <person name="Li X.-J."/>
            <person name="Feng X.-M."/>
        </authorList>
    </citation>
    <scope>NUCLEOTIDE SEQUENCE [LARGE SCALE GENOMIC DNA]</scope>
    <source>
        <strain evidence="2 3">XMNu-373</strain>
    </source>
</reference>
<dbReference type="EMBL" id="WLZY01000007">
    <property type="protein sequence ID" value="NDL59231.1"/>
    <property type="molecule type" value="Genomic_DNA"/>
</dbReference>
<dbReference type="InterPro" id="IPR015001">
    <property type="entry name" value="DUF1850"/>
</dbReference>
<name>A0A7K3M7D6_9ACTN</name>
<keyword evidence="1" id="KW-1133">Transmembrane helix</keyword>
<dbReference type="AlphaFoldDB" id="A0A7K3M7D6"/>
<comment type="caution">
    <text evidence="2">The sequence shown here is derived from an EMBL/GenBank/DDBJ whole genome shotgun (WGS) entry which is preliminary data.</text>
</comment>
<dbReference type="Pfam" id="PF08905">
    <property type="entry name" value="DUF1850"/>
    <property type="match status" value="1"/>
</dbReference>
<organism evidence="2 3">
    <name type="scientific">Phytoactinopolyspora mesophila</name>
    <dbReference type="NCBI Taxonomy" id="2650750"/>
    <lineage>
        <taxon>Bacteria</taxon>
        <taxon>Bacillati</taxon>
        <taxon>Actinomycetota</taxon>
        <taxon>Actinomycetes</taxon>
        <taxon>Jiangellales</taxon>
        <taxon>Jiangellaceae</taxon>
        <taxon>Phytoactinopolyspora</taxon>
    </lineage>
</organism>
<keyword evidence="3" id="KW-1185">Reference proteome</keyword>
<keyword evidence="1" id="KW-0812">Transmembrane</keyword>
<feature type="transmembrane region" description="Helical" evidence="1">
    <location>
        <begin position="27"/>
        <end position="46"/>
    </location>
</feature>
<dbReference type="RefSeq" id="WP_162451942.1">
    <property type="nucleotide sequence ID" value="NZ_WLZY01000007.1"/>
</dbReference>
<dbReference type="Proteomes" id="UP000460435">
    <property type="component" value="Unassembled WGS sequence"/>
</dbReference>
<proteinExistence type="predicted"/>
<protein>
    <submittedName>
        <fullName evidence="2">DUF1850 domain-containing protein</fullName>
    </submittedName>
</protein>
<accession>A0A7K3M7D6</accession>
<evidence type="ECO:0000256" key="1">
    <source>
        <dbReference type="SAM" id="Phobius"/>
    </source>
</evidence>
<sequence>MSRTASNRVVRLESEAAPPSRQRRARYVVGTLLVALLLSLAGAGWMRLAGSGELRLEIYDHGAETVAFSRPVAPGEGFDLEHTHSVTKRLVVESFSIDEAPQILLDELWFDEFGPNLPAGAEESGDRTTTFLHEDGAYRVLHHGFPIGTVPVRVGSEAVDHVLVFSDGDRVRLLDVARAGEYVELAVHER</sequence>
<evidence type="ECO:0000313" key="3">
    <source>
        <dbReference type="Proteomes" id="UP000460435"/>
    </source>
</evidence>